<dbReference type="SUPFAM" id="SSF51197">
    <property type="entry name" value="Clavaminate synthase-like"/>
    <property type="match status" value="1"/>
</dbReference>
<dbReference type="InterPro" id="IPR027443">
    <property type="entry name" value="IPNS-like_sf"/>
</dbReference>
<name>A0AA39YBU4_9PEZI</name>
<dbReference type="PANTHER" id="PTHR47990">
    <property type="entry name" value="2-OXOGLUTARATE (2OG) AND FE(II)-DEPENDENT OXYGENASE SUPERFAMILY PROTEIN-RELATED"/>
    <property type="match status" value="1"/>
</dbReference>
<dbReference type="Proteomes" id="UP001174936">
    <property type="component" value="Unassembled WGS sequence"/>
</dbReference>
<gene>
    <name evidence="3" type="ORF">B0T16DRAFT_409312</name>
</gene>
<dbReference type="PROSITE" id="PS51471">
    <property type="entry name" value="FE2OG_OXY"/>
    <property type="match status" value="1"/>
</dbReference>
<proteinExistence type="inferred from homology"/>
<keyword evidence="4" id="KW-1185">Reference proteome</keyword>
<evidence type="ECO:0000256" key="1">
    <source>
        <dbReference type="ARBA" id="ARBA00008056"/>
    </source>
</evidence>
<dbReference type="AlphaFoldDB" id="A0AA39YBU4"/>
<dbReference type="Pfam" id="PF03171">
    <property type="entry name" value="2OG-FeII_Oxy"/>
    <property type="match status" value="1"/>
</dbReference>
<comment type="similarity">
    <text evidence="1">Belongs to the iron/ascorbate-dependent oxidoreductase family.</text>
</comment>
<sequence>MQDEVGGLEVFDRAEGTWFPVEPVSGALVVNLGDLMARWTNDKYSSTLHRVVSPTGDKDRYSVVFFLMGEPDYEIECLPSCLGDGEEPKYKAITVGEHLMNRVMETYAAK</sequence>
<dbReference type="EMBL" id="JAULSV010000003">
    <property type="protein sequence ID" value="KAK0649030.1"/>
    <property type="molecule type" value="Genomic_DNA"/>
</dbReference>
<dbReference type="InterPro" id="IPR005123">
    <property type="entry name" value="Oxoglu/Fe-dep_dioxygenase_dom"/>
</dbReference>
<accession>A0AA39YBU4</accession>
<protein>
    <recommendedName>
        <fullName evidence="2">Fe2OG dioxygenase domain-containing protein</fullName>
    </recommendedName>
</protein>
<evidence type="ECO:0000313" key="3">
    <source>
        <dbReference type="EMBL" id="KAK0649030.1"/>
    </source>
</evidence>
<evidence type="ECO:0000259" key="2">
    <source>
        <dbReference type="PROSITE" id="PS51471"/>
    </source>
</evidence>
<dbReference type="InterPro" id="IPR050231">
    <property type="entry name" value="Iron_ascorbate_oxido_reductase"/>
</dbReference>
<dbReference type="InterPro" id="IPR044861">
    <property type="entry name" value="IPNS-like_FE2OG_OXY"/>
</dbReference>
<evidence type="ECO:0000313" key="4">
    <source>
        <dbReference type="Proteomes" id="UP001174936"/>
    </source>
</evidence>
<reference evidence="3" key="1">
    <citation type="submission" date="2023-06" db="EMBL/GenBank/DDBJ databases">
        <title>Genome-scale phylogeny and comparative genomics of the fungal order Sordariales.</title>
        <authorList>
            <consortium name="Lawrence Berkeley National Laboratory"/>
            <person name="Hensen N."/>
            <person name="Bonometti L."/>
            <person name="Westerberg I."/>
            <person name="Brannstrom I.O."/>
            <person name="Guillou S."/>
            <person name="Cros-Aarteil S."/>
            <person name="Calhoun S."/>
            <person name="Haridas S."/>
            <person name="Kuo A."/>
            <person name="Mondo S."/>
            <person name="Pangilinan J."/>
            <person name="Riley R."/>
            <person name="Labutti K."/>
            <person name="Andreopoulos B."/>
            <person name="Lipzen A."/>
            <person name="Chen C."/>
            <person name="Yanf M."/>
            <person name="Daum C."/>
            <person name="Ng V."/>
            <person name="Clum A."/>
            <person name="Steindorff A."/>
            <person name="Ohm R."/>
            <person name="Martin F."/>
            <person name="Silar P."/>
            <person name="Natvig D."/>
            <person name="Lalanne C."/>
            <person name="Gautier V."/>
            <person name="Ament-Velasquez S.L."/>
            <person name="Kruys A."/>
            <person name="Hutchinson M.I."/>
            <person name="Powell A.J."/>
            <person name="Barry K."/>
            <person name="Miller A.N."/>
            <person name="Grigoriev I.V."/>
            <person name="Debuchy R."/>
            <person name="Gladieux P."/>
            <person name="Thoren M.H."/>
            <person name="Johannesson H."/>
        </authorList>
    </citation>
    <scope>NUCLEOTIDE SEQUENCE</scope>
    <source>
        <strain evidence="3">SMH2532-1</strain>
    </source>
</reference>
<organism evidence="3 4">
    <name type="scientific">Cercophora newfieldiana</name>
    <dbReference type="NCBI Taxonomy" id="92897"/>
    <lineage>
        <taxon>Eukaryota</taxon>
        <taxon>Fungi</taxon>
        <taxon>Dikarya</taxon>
        <taxon>Ascomycota</taxon>
        <taxon>Pezizomycotina</taxon>
        <taxon>Sordariomycetes</taxon>
        <taxon>Sordariomycetidae</taxon>
        <taxon>Sordariales</taxon>
        <taxon>Lasiosphaeriaceae</taxon>
        <taxon>Cercophora</taxon>
    </lineage>
</organism>
<comment type="caution">
    <text evidence="3">The sequence shown here is derived from an EMBL/GenBank/DDBJ whole genome shotgun (WGS) entry which is preliminary data.</text>
</comment>
<feature type="domain" description="Fe2OG dioxygenase" evidence="2">
    <location>
        <begin position="1"/>
        <end position="69"/>
    </location>
</feature>
<dbReference type="Gene3D" id="2.60.120.330">
    <property type="entry name" value="B-lactam Antibiotic, Isopenicillin N Synthase, Chain"/>
    <property type="match status" value="1"/>
</dbReference>